<dbReference type="FunFam" id="2.40.40.10:FF:000005">
    <property type="entry name" value="Barwin-related endoglucanase"/>
    <property type="match status" value="1"/>
</dbReference>
<organism evidence="5 6">
    <name type="scientific">Nyssa sinensis</name>
    <dbReference type="NCBI Taxonomy" id="561372"/>
    <lineage>
        <taxon>Eukaryota</taxon>
        <taxon>Viridiplantae</taxon>
        <taxon>Streptophyta</taxon>
        <taxon>Embryophyta</taxon>
        <taxon>Tracheophyta</taxon>
        <taxon>Spermatophyta</taxon>
        <taxon>Magnoliopsida</taxon>
        <taxon>eudicotyledons</taxon>
        <taxon>Gunneridae</taxon>
        <taxon>Pentapetalae</taxon>
        <taxon>asterids</taxon>
        <taxon>Cornales</taxon>
        <taxon>Nyssaceae</taxon>
        <taxon>Nyssa</taxon>
    </lineage>
</organism>
<comment type="subcellular location">
    <subcellularLocation>
        <location evidence="1">Secreted</location>
    </subcellularLocation>
</comment>
<protein>
    <recommendedName>
        <fullName evidence="4">Expansin-like EG45 domain-containing protein</fullName>
    </recommendedName>
</protein>
<dbReference type="CDD" id="cd22269">
    <property type="entry name" value="DPBB_EG45-like"/>
    <property type="match status" value="1"/>
</dbReference>
<accession>A0A5J5A5K1</accession>
<dbReference type="Gene3D" id="2.40.40.10">
    <property type="entry name" value="RlpA-like domain"/>
    <property type="match status" value="1"/>
</dbReference>
<dbReference type="OrthoDB" id="406505at2759"/>
<dbReference type="EMBL" id="CM018046">
    <property type="protein sequence ID" value="KAA8525464.1"/>
    <property type="molecule type" value="Genomic_DNA"/>
</dbReference>
<dbReference type="Pfam" id="PF03330">
    <property type="entry name" value="DPBB_1"/>
    <property type="match status" value="1"/>
</dbReference>
<dbReference type="AlphaFoldDB" id="A0A5J5A5K1"/>
<dbReference type="SMART" id="SM00837">
    <property type="entry name" value="DPBB_1"/>
    <property type="match status" value="1"/>
</dbReference>
<dbReference type="Proteomes" id="UP000325577">
    <property type="component" value="Linkage Group LG3"/>
</dbReference>
<dbReference type="InterPro" id="IPR036908">
    <property type="entry name" value="RlpA-like_sf"/>
</dbReference>
<dbReference type="Pfam" id="PF17181">
    <property type="entry name" value="EPF"/>
    <property type="match status" value="1"/>
</dbReference>
<keyword evidence="2" id="KW-0964">Secreted</keyword>
<dbReference type="InterPro" id="IPR007112">
    <property type="entry name" value="Expansin/allergen_DPBB_dom"/>
</dbReference>
<name>A0A5J5A5K1_9ASTE</name>
<dbReference type="SUPFAM" id="SSF50685">
    <property type="entry name" value="Barwin-like endoglucanases"/>
    <property type="match status" value="1"/>
</dbReference>
<evidence type="ECO:0000313" key="6">
    <source>
        <dbReference type="Proteomes" id="UP000325577"/>
    </source>
</evidence>
<evidence type="ECO:0000259" key="4">
    <source>
        <dbReference type="PROSITE" id="PS50842"/>
    </source>
</evidence>
<dbReference type="PANTHER" id="PTHR47295:SF4">
    <property type="entry name" value="EXPANSIN-LIKE EG45 DOMAIN-CONTAINING PROTEIN"/>
    <property type="match status" value="1"/>
</dbReference>
<keyword evidence="3" id="KW-0732">Signal</keyword>
<evidence type="ECO:0000256" key="3">
    <source>
        <dbReference type="ARBA" id="ARBA00022729"/>
    </source>
</evidence>
<dbReference type="PANTHER" id="PTHR47295">
    <property type="entry name" value="EG45-LIKE DOMAIN CONTAINING PROTEIN 1-RELATED"/>
    <property type="match status" value="1"/>
</dbReference>
<sequence>MHAASSCYGNEDQGVMIAAASDSIWNNGGACGQMYQVTCLSGTNEGTPFPCSGTASVVLKIVDYCPPPGCRGTLDLSQEAFSSIADPNSGKINISYQQTNGFFNQLLGVVFPSYYSETLKKSEMLVGSRPPGCVNKCSNCRPCIATLVIPPHERKDSRASYDKDDSYYLLTWKCKCGNKLFQP</sequence>
<dbReference type="InterPro" id="IPR009009">
    <property type="entry name" value="RlpA-like_DPBB"/>
</dbReference>
<reference evidence="5 6" key="1">
    <citation type="submission" date="2019-09" db="EMBL/GenBank/DDBJ databases">
        <title>A chromosome-level genome assembly of the Chinese tupelo Nyssa sinensis.</title>
        <authorList>
            <person name="Yang X."/>
            <person name="Kang M."/>
            <person name="Yang Y."/>
            <person name="Xiong H."/>
            <person name="Wang M."/>
            <person name="Zhang Z."/>
            <person name="Wang Z."/>
            <person name="Wu H."/>
            <person name="Ma T."/>
            <person name="Liu J."/>
            <person name="Xi Z."/>
        </authorList>
    </citation>
    <scope>NUCLEOTIDE SEQUENCE [LARGE SCALE GENOMIC DNA]</scope>
    <source>
        <strain evidence="5">J267</strain>
        <tissue evidence="5">Leaf</tissue>
    </source>
</reference>
<dbReference type="GO" id="GO:0009627">
    <property type="term" value="P:systemic acquired resistance"/>
    <property type="evidence" value="ECO:0007669"/>
    <property type="project" value="InterPro"/>
</dbReference>
<feature type="domain" description="Expansin-like EG45" evidence="4">
    <location>
        <begin position="3"/>
        <end position="99"/>
    </location>
</feature>
<dbReference type="InterPro" id="IPR044206">
    <property type="entry name" value="EGC1/2"/>
</dbReference>
<evidence type="ECO:0000313" key="5">
    <source>
        <dbReference type="EMBL" id="KAA8525464.1"/>
    </source>
</evidence>
<keyword evidence="6" id="KW-1185">Reference proteome</keyword>
<proteinExistence type="predicted"/>
<dbReference type="PROSITE" id="PS50842">
    <property type="entry name" value="EXPANSIN_EG45"/>
    <property type="match status" value="1"/>
</dbReference>
<evidence type="ECO:0000256" key="1">
    <source>
        <dbReference type="ARBA" id="ARBA00004613"/>
    </source>
</evidence>
<gene>
    <name evidence="5" type="ORF">F0562_007319</name>
</gene>
<dbReference type="GO" id="GO:0048046">
    <property type="term" value="C:apoplast"/>
    <property type="evidence" value="ECO:0007669"/>
    <property type="project" value="InterPro"/>
</dbReference>
<evidence type="ECO:0000256" key="2">
    <source>
        <dbReference type="ARBA" id="ARBA00022525"/>
    </source>
</evidence>